<sequence>MSERQSNRSNGSTSSLPSTSTRTTATSRSRPSTALHNSSHRQGQVLISGGQPPRYAIDLSQAPRDRHREICKAFKSEILALSQLYNSTLELFGALGRFIAMFAKVLLRRVWSDEETEEIRGIAEESGIPVHMVVAYNTFLDLFSGCVSGGVREGSVEGGRMLHFRGLDWDMEPLRDMIIQVEYVREGKVVARSVTYAGYVGSLTGVREGLSISLNYRARIISSKSVFAHRWHQLCLLLGFRQSISSQLRTLLLSPGPAPSLDHISSTFQSNHASPSYLTFCSPAEVMVIEKDLKSATVQRSDSFLAVTNHDAMMEEWDEGVWRTTVKESGLTDIGGIMEDSIQRKRCVAGMWKECSGGLVTAKGSGMSGKEGGVSVEDVKKWLRTYPVRNECTHFSCIMDPAGEGGGLVWAETYDESA</sequence>
<feature type="compositionally biased region" description="Low complexity" evidence="2">
    <location>
        <begin position="7"/>
        <end position="35"/>
    </location>
</feature>
<dbReference type="STRING" id="240176.A8PEP2"/>
<dbReference type="eggNOG" id="ENOG502QVBG">
    <property type="taxonomic scope" value="Eukaryota"/>
</dbReference>
<gene>
    <name evidence="4" type="ORF">CC1G_03041</name>
</gene>
<keyword evidence="5" id="KW-1185">Reference proteome</keyword>
<evidence type="ECO:0000259" key="3">
    <source>
        <dbReference type="Pfam" id="PF15508"/>
    </source>
</evidence>
<evidence type="ECO:0000256" key="2">
    <source>
        <dbReference type="SAM" id="MobiDB-lite"/>
    </source>
</evidence>
<dbReference type="VEuPathDB" id="FungiDB:CC1G_03041"/>
<reference evidence="4 5" key="1">
    <citation type="journal article" date="2010" name="Proc. Natl. Acad. Sci. U.S.A.">
        <title>Insights into evolution of multicellular fungi from the assembled chromosomes of the mushroom Coprinopsis cinerea (Coprinus cinereus).</title>
        <authorList>
            <person name="Stajich J.E."/>
            <person name="Wilke S.K."/>
            <person name="Ahren D."/>
            <person name="Au C.H."/>
            <person name="Birren B.W."/>
            <person name="Borodovsky M."/>
            <person name="Burns C."/>
            <person name="Canback B."/>
            <person name="Casselton L.A."/>
            <person name="Cheng C.K."/>
            <person name="Deng J."/>
            <person name="Dietrich F.S."/>
            <person name="Fargo D.C."/>
            <person name="Farman M.L."/>
            <person name="Gathman A.C."/>
            <person name="Goldberg J."/>
            <person name="Guigo R."/>
            <person name="Hoegger P.J."/>
            <person name="Hooker J.B."/>
            <person name="Huggins A."/>
            <person name="James T.Y."/>
            <person name="Kamada T."/>
            <person name="Kilaru S."/>
            <person name="Kodira C."/>
            <person name="Kues U."/>
            <person name="Kupfer D."/>
            <person name="Kwan H.S."/>
            <person name="Lomsadze A."/>
            <person name="Li W."/>
            <person name="Lilly W.W."/>
            <person name="Ma L.J."/>
            <person name="Mackey A.J."/>
            <person name="Manning G."/>
            <person name="Martin F."/>
            <person name="Muraguchi H."/>
            <person name="Natvig D.O."/>
            <person name="Palmerini H."/>
            <person name="Ramesh M.A."/>
            <person name="Rehmeyer C.J."/>
            <person name="Roe B.A."/>
            <person name="Shenoy N."/>
            <person name="Stanke M."/>
            <person name="Ter-Hovhannisyan V."/>
            <person name="Tunlid A."/>
            <person name="Velagapudi R."/>
            <person name="Vision T.J."/>
            <person name="Zeng Q."/>
            <person name="Zolan M.E."/>
            <person name="Pukkila P.J."/>
        </authorList>
    </citation>
    <scope>NUCLEOTIDE SEQUENCE [LARGE SCALE GENOMIC DNA]</scope>
    <source>
        <strain evidence="5">Okayama-7 / 130 / ATCC MYA-4618 / FGSC 9003</strain>
    </source>
</reference>
<dbReference type="Proteomes" id="UP000001861">
    <property type="component" value="Unassembled WGS sequence"/>
</dbReference>
<proteinExistence type="predicted"/>
<dbReference type="GO" id="GO:0017040">
    <property type="term" value="F:N-acylsphingosine amidohydrolase activity"/>
    <property type="evidence" value="ECO:0007669"/>
    <property type="project" value="UniProtKB-EC"/>
</dbReference>
<feature type="domain" description="Acid ceramidase N-terminal" evidence="3">
    <location>
        <begin position="50"/>
        <end position="109"/>
    </location>
</feature>
<dbReference type="OMA" id="MHILVAF"/>
<name>A8PEP2_COPC7</name>
<dbReference type="InterPro" id="IPR029130">
    <property type="entry name" value="Acid_ceramidase_N"/>
</dbReference>
<organism evidence="4 5">
    <name type="scientific">Coprinopsis cinerea (strain Okayama-7 / 130 / ATCC MYA-4618 / FGSC 9003)</name>
    <name type="common">Inky cap fungus</name>
    <name type="synonym">Hormographiella aspergillata</name>
    <dbReference type="NCBI Taxonomy" id="240176"/>
    <lineage>
        <taxon>Eukaryota</taxon>
        <taxon>Fungi</taxon>
        <taxon>Dikarya</taxon>
        <taxon>Basidiomycota</taxon>
        <taxon>Agaricomycotina</taxon>
        <taxon>Agaricomycetes</taxon>
        <taxon>Agaricomycetidae</taxon>
        <taxon>Agaricales</taxon>
        <taxon>Agaricineae</taxon>
        <taxon>Psathyrellaceae</taxon>
        <taxon>Coprinopsis</taxon>
    </lineage>
</organism>
<dbReference type="KEGG" id="cci:CC1G_03041"/>
<accession>A8PEP2</accession>
<dbReference type="Gene3D" id="3.60.60.10">
    <property type="entry name" value="Penicillin V Acylase, Chain A"/>
    <property type="match status" value="1"/>
</dbReference>
<dbReference type="GeneID" id="6017465"/>
<evidence type="ECO:0000313" key="4">
    <source>
        <dbReference type="EMBL" id="EAU80865.2"/>
    </source>
</evidence>
<dbReference type="HOGENOM" id="CLU_051035_0_0_1"/>
<dbReference type="PANTHER" id="PTHR28583">
    <property type="entry name" value="ACID AMIDASE"/>
    <property type="match status" value="1"/>
</dbReference>
<dbReference type="PANTHER" id="PTHR28583:SF1">
    <property type="entry name" value="ACID CERAMIDASE"/>
    <property type="match status" value="1"/>
</dbReference>
<evidence type="ECO:0000256" key="1">
    <source>
        <dbReference type="ARBA" id="ARBA00011891"/>
    </source>
</evidence>
<dbReference type="AlphaFoldDB" id="A8PEP2"/>
<dbReference type="Pfam" id="PF15508">
    <property type="entry name" value="NAAA-beta"/>
    <property type="match status" value="1"/>
</dbReference>
<protein>
    <recommendedName>
        <fullName evidence="1">ceramidase</fullName>
        <ecNumber evidence="1">3.5.1.23</ecNumber>
    </recommendedName>
</protein>
<dbReference type="EMBL" id="AACS02000008">
    <property type="protein sequence ID" value="EAU80865.2"/>
    <property type="molecule type" value="Genomic_DNA"/>
</dbReference>
<dbReference type="EC" id="3.5.1.23" evidence="1"/>
<comment type="caution">
    <text evidence="4">The sequence shown here is derived from an EMBL/GenBank/DDBJ whole genome shotgun (WGS) entry which is preliminary data.</text>
</comment>
<evidence type="ECO:0000313" key="5">
    <source>
        <dbReference type="Proteomes" id="UP000001861"/>
    </source>
</evidence>
<dbReference type="RefSeq" id="XP_001840812.2">
    <property type="nucleotide sequence ID" value="XM_001840760.2"/>
</dbReference>
<feature type="region of interest" description="Disordered" evidence="2">
    <location>
        <begin position="1"/>
        <end position="52"/>
    </location>
</feature>
<dbReference type="OrthoDB" id="5273684at2759"/>
<dbReference type="InParanoid" id="A8PEP2"/>